<dbReference type="PANTHER" id="PTHR43811:SF19">
    <property type="entry name" value="39 KDA FK506-BINDING NUCLEAR PROTEIN"/>
    <property type="match status" value="1"/>
</dbReference>
<dbReference type="Proteomes" id="UP000515237">
    <property type="component" value="Chromosome"/>
</dbReference>
<dbReference type="RefSeq" id="WP_185273720.1">
    <property type="nucleotide sequence ID" value="NZ_CP055156.1"/>
</dbReference>
<dbReference type="PROSITE" id="PS50059">
    <property type="entry name" value="FKBP_PPIASE"/>
    <property type="match status" value="1"/>
</dbReference>
<dbReference type="Gene3D" id="3.10.50.40">
    <property type="match status" value="1"/>
</dbReference>
<evidence type="ECO:0000256" key="1">
    <source>
        <dbReference type="ARBA" id="ARBA00000971"/>
    </source>
</evidence>
<evidence type="ECO:0000256" key="2">
    <source>
        <dbReference type="ARBA" id="ARBA00006577"/>
    </source>
</evidence>
<evidence type="ECO:0000256" key="6">
    <source>
        <dbReference type="RuleBase" id="RU003915"/>
    </source>
</evidence>
<dbReference type="Pfam" id="PF00254">
    <property type="entry name" value="FKBP_C"/>
    <property type="match status" value="1"/>
</dbReference>
<feature type="signal peptide" evidence="7">
    <location>
        <begin position="1"/>
        <end position="27"/>
    </location>
</feature>
<evidence type="ECO:0000256" key="5">
    <source>
        <dbReference type="PROSITE-ProRule" id="PRU00277"/>
    </source>
</evidence>
<proteinExistence type="inferred from homology"/>
<evidence type="ECO:0000256" key="4">
    <source>
        <dbReference type="ARBA" id="ARBA00023235"/>
    </source>
</evidence>
<evidence type="ECO:0000313" key="9">
    <source>
        <dbReference type="EMBL" id="QNF32943.1"/>
    </source>
</evidence>
<gene>
    <name evidence="9" type="ORF">HUW51_09435</name>
</gene>
<dbReference type="EMBL" id="CP055156">
    <property type="protein sequence ID" value="QNF32943.1"/>
    <property type="molecule type" value="Genomic_DNA"/>
</dbReference>
<organism evidence="9 10">
    <name type="scientific">Adhaeribacter swui</name>
    <dbReference type="NCBI Taxonomy" id="2086471"/>
    <lineage>
        <taxon>Bacteria</taxon>
        <taxon>Pseudomonadati</taxon>
        <taxon>Bacteroidota</taxon>
        <taxon>Cytophagia</taxon>
        <taxon>Cytophagales</taxon>
        <taxon>Hymenobacteraceae</taxon>
        <taxon>Adhaeribacter</taxon>
    </lineage>
</organism>
<name>A0A7G7G709_9BACT</name>
<evidence type="ECO:0000259" key="8">
    <source>
        <dbReference type="PROSITE" id="PS50059"/>
    </source>
</evidence>
<accession>A0A7G7G709</accession>
<keyword evidence="4 5" id="KW-0413">Isomerase</keyword>
<dbReference type="AlphaFoldDB" id="A0A7G7G709"/>
<dbReference type="InterPro" id="IPR001179">
    <property type="entry name" value="PPIase_FKBP_dom"/>
</dbReference>
<keyword evidence="3 5" id="KW-0697">Rotamase</keyword>
<dbReference type="InterPro" id="IPR046357">
    <property type="entry name" value="PPIase_dom_sf"/>
</dbReference>
<keyword evidence="10" id="KW-1185">Reference proteome</keyword>
<feature type="domain" description="PPIase FKBP-type" evidence="8">
    <location>
        <begin position="81"/>
        <end position="145"/>
    </location>
</feature>
<keyword evidence="7" id="KW-0732">Signal</keyword>
<dbReference type="PANTHER" id="PTHR43811">
    <property type="entry name" value="FKBP-TYPE PEPTIDYL-PROLYL CIS-TRANS ISOMERASE FKPA"/>
    <property type="match status" value="1"/>
</dbReference>
<comment type="catalytic activity">
    <reaction evidence="1 5 6">
        <text>[protein]-peptidylproline (omega=180) = [protein]-peptidylproline (omega=0)</text>
        <dbReference type="Rhea" id="RHEA:16237"/>
        <dbReference type="Rhea" id="RHEA-COMP:10747"/>
        <dbReference type="Rhea" id="RHEA-COMP:10748"/>
        <dbReference type="ChEBI" id="CHEBI:83833"/>
        <dbReference type="ChEBI" id="CHEBI:83834"/>
        <dbReference type="EC" id="5.2.1.8"/>
    </reaction>
</comment>
<feature type="chain" id="PRO_5028958996" description="Peptidyl-prolyl cis-trans isomerase" evidence="7">
    <location>
        <begin position="28"/>
        <end position="159"/>
    </location>
</feature>
<comment type="similarity">
    <text evidence="2 6">Belongs to the FKBP-type PPIase family.</text>
</comment>
<dbReference type="PROSITE" id="PS51257">
    <property type="entry name" value="PROKAR_LIPOPROTEIN"/>
    <property type="match status" value="1"/>
</dbReference>
<protein>
    <recommendedName>
        <fullName evidence="6">Peptidyl-prolyl cis-trans isomerase</fullName>
        <ecNumber evidence="6">5.2.1.8</ecNumber>
    </recommendedName>
</protein>
<sequence length="159" mass="17516">MLQPFKMARFSLILSLLLVLGFAGCKSEDPYQQYANRQREADDAFIQKYLADNKITNFTKSTTGLYYLPGQPGSGDKAQKGNTITMHYIGRYLVNGQKMESTYDSGIPSTFVVGAGRLAGLNEGATLMNKGEKATLILPSHLAYGTDVIMYEITVLDIK</sequence>
<reference evidence="9 10" key="1">
    <citation type="journal article" date="2018" name="Int. J. Syst. Evol. Microbiol.">
        <title>Adhaeribacter swui sp. nov., isolated from wet mud.</title>
        <authorList>
            <person name="Kim D.U."/>
            <person name="Kim K.W."/>
            <person name="Kang M.S."/>
            <person name="Kim J.Y."/>
            <person name="Jang J.H."/>
            <person name="Kim M.K."/>
        </authorList>
    </citation>
    <scope>NUCLEOTIDE SEQUENCE [LARGE SCALE GENOMIC DNA]</scope>
    <source>
        <strain evidence="9 10">KCTC 52873</strain>
    </source>
</reference>
<dbReference type="SUPFAM" id="SSF54534">
    <property type="entry name" value="FKBP-like"/>
    <property type="match status" value="1"/>
</dbReference>
<dbReference type="EC" id="5.2.1.8" evidence="6"/>
<evidence type="ECO:0000256" key="7">
    <source>
        <dbReference type="SAM" id="SignalP"/>
    </source>
</evidence>
<evidence type="ECO:0000313" key="10">
    <source>
        <dbReference type="Proteomes" id="UP000515237"/>
    </source>
</evidence>
<dbReference type="GO" id="GO:0003755">
    <property type="term" value="F:peptidyl-prolyl cis-trans isomerase activity"/>
    <property type="evidence" value="ECO:0007669"/>
    <property type="project" value="UniProtKB-UniRule"/>
</dbReference>
<dbReference type="KEGG" id="aswu:HUW51_09435"/>
<evidence type="ECO:0000256" key="3">
    <source>
        <dbReference type="ARBA" id="ARBA00023110"/>
    </source>
</evidence>